<evidence type="ECO:0000313" key="2">
    <source>
        <dbReference type="EMBL" id="TFK21089.1"/>
    </source>
</evidence>
<evidence type="ECO:0000313" key="3">
    <source>
        <dbReference type="Proteomes" id="UP000307440"/>
    </source>
</evidence>
<accession>A0A5C3KL49</accession>
<keyword evidence="3" id="KW-1185">Reference proteome</keyword>
<dbReference type="OrthoDB" id="6880011at2759"/>
<dbReference type="GO" id="GO:0020037">
    <property type="term" value="F:heme binding"/>
    <property type="evidence" value="ECO:0007669"/>
    <property type="project" value="InterPro"/>
</dbReference>
<dbReference type="InterPro" id="IPR018028">
    <property type="entry name" value="Catalase"/>
</dbReference>
<dbReference type="SUPFAM" id="SSF56634">
    <property type="entry name" value="Heme-dependent catalase-like"/>
    <property type="match status" value="1"/>
</dbReference>
<gene>
    <name evidence="2" type="ORF">FA15DRAFT_707555</name>
</gene>
<dbReference type="PROSITE" id="PS51402">
    <property type="entry name" value="CATALASE_3"/>
    <property type="match status" value="1"/>
</dbReference>
<dbReference type="GO" id="GO:0004096">
    <property type="term" value="F:catalase activity"/>
    <property type="evidence" value="ECO:0007669"/>
    <property type="project" value="InterPro"/>
</dbReference>
<dbReference type="Pfam" id="PF00199">
    <property type="entry name" value="Catalase"/>
    <property type="match status" value="1"/>
</dbReference>
<dbReference type="EMBL" id="ML210279">
    <property type="protein sequence ID" value="TFK21089.1"/>
    <property type="molecule type" value="Genomic_DNA"/>
</dbReference>
<dbReference type="PANTHER" id="PTHR11465:SF13">
    <property type="entry name" value="CATALASE (EUROFUNG)"/>
    <property type="match status" value="1"/>
</dbReference>
<dbReference type="PANTHER" id="PTHR11465">
    <property type="entry name" value="CATALASE"/>
    <property type="match status" value="1"/>
</dbReference>
<dbReference type="InterPro" id="IPR020835">
    <property type="entry name" value="Catalase_sf"/>
</dbReference>
<dbReference type="AlphaFoldDB" id="A0A5C3KL49"/>
<evidence type="ECO:0000259" key="1">
    <source>
        <dbReference type="SMART" id="SM01060"/>
    </source>
</evidence>
<dbReference type="GO" id="GO:0005739">
    <property type="term" value="C:mitochondrion"/>
    <property type="evidence" value="ECO:0007669"/>
    <property type="project" value="TreeGrafter"/>
</dbReference>
<dbReference type="GO" id="GO:0005777">
    <property type="term" value="C:peroxisome"/>
    <property type="evidence" value="ECO:0007669"/>
    <property type="project" value="TreeGrafter"/>
</dbReference>
<dbReference type="SMART" id="SM01060">
    <property type="entry name" value="Catalase"/>
    <property type="match status" value="1"/>
</dbReference>
<protein>
    <submittedName>
        <fullName evidence="2">Catalase</fullName>
    </submittedName>
</protein>
<proteinExistence type="predicted"/>
<sequence>MSTFMNANEGPAEIISKASGFCGGNMPDNAPYFTSNEGIPWPDAAHSKTTFNRAKTLERMVYPAGSGAFGYFECTKDMSEITKASLFSHAGKRTPIFARFSTVTFGKEFPDSRRNPRGFAIKHYTDKGNYDVVGLNWPIFFNRDPMQGPDVVRSQQRNPSNFLLDYNSLFDLLANTPEANHAGMMLFSDHGTPDGWINMNGFGCHTFKWVNSSGNFVYVKYHYIAEHGQKQFSWDEAVKKCGEDPDHSKRQLWSAIERGERPTWTFKVQIMEPSQADPNKLGFDPFDVTKVWPHHSFPLHEVGKLVLNKNPKNYHRDVEQAAFSPGAIVPSIEESPDSLLQFRMFFYRDAQYHRLGVNLHQVPVNCPFMAKSYSSINPDGALRSDANAGFNPHYYPNSFVNKFRPDASETPYQVANNVVSRQSHFFHEGKMPDIAVVLKLVDHDIIKISYLAQQYNISNEYAQGVYALLPDPGFSFSDVEKMARGAKTMTKEERFAPSVRLPVFLLFLLKTSHSSLGFLPEFKYSVRYG</sequence>
<dbReference type="InterPro" id="IPR011614">
    <property type="entry name" value="Catalase_core"/>
</dbReference>
<reference evidence="2 3" key="1">
    <citation type="journal article" date="2019" name="Nat. Ecol. Evol.">
        <title>Megaphylogeny resolves global patterns of mushroom evolution.</title>
        <authorList>
            <person name="Varga T."/>
            <person name="Krizsan K."/>
            <person name="Foldi C."/>
            <person name="Dima B."/>
            <person name="Sanchez-Garcia M."/>
            <person name="Sanchez-Ramirez S."/>
            <person name="Szollosi G.J."/>
            <person name="Szarkandi J.G."/>
            <person name="Papp V."/>
            <person name="Albert L."/>
            <person name="Andreopoulos W."/>
            <person name="Angelini C."/>
            <person name="Antonin V."/>
            <person name="Barry K.W."/>
            <person name="Bougher N.L."/>
            <person name="Buchanan P."/>
            <person name="Buyck B."/>
            <person name="Bense V."/>
            <person name="Catcheside P."/>
            <person name="Chovatia M."/>
            <person name="Cooper J."/>
            <person name="Damon W."/>
            <person name="Desjardin D."/>
            <person name="Finy P."/>
            <person name="Geml J."/>
            <person name="Haridas S."/>
            <person name="Hughes K."/>
            <person name="Justo A."/>
            <person name="Karasinski D."/>
            <person name="Kautmanova I."/>
            <person name="Kiss B."/>
            <person name="Kocsube S."/>
            <person name="Kotiranta H."/>
            <person name="LaButti K.M."/>
            <person name="Lechner B.E."/>
            <person name="Liimatainen K."/>
            <person name="Lipzen A."/>
            <person name="Lukacs Z."/>
            <person name="Mihaltcheva S."/>
            <person name="Morgado L.N."/>
            <person name="Niskanen T."/>
            <person name="Noordeloos M.E."/>
            <person name="Ohm R.A."/>
            <person name="Ortiz-Santana B."/>
            <person name="Ovrebo C."/>
            <person name="Racz N."/>
            <person name="Riley R."/>
            <person name="Savchenko A."/>
            <person name="Shiryaev A."/>
            <person name="Soop K."/>
            <person name="Spirin V."/>
            <person name="Szebenyi C."/>
            <person name="Tomsovsky M."/>
            <person name="Tulloss R.E."/>
            <person name="Uehling J."/>
            <person name="Grigoriev I.V."/>
            <person name="Vagvolgyi C."/>
            <person name="Papp T."/>
            <person name="Martin F.M."/>
            <person name="Miettinen O."/>
            <person name="Hibbett D.S."/>
            <person name="Nagy L.G."/>
        </authorList>
    </citation>
    <scope>NUCLEOTIDE SEQUENCE [LARGE SCALE GENOMIC DNA]</scope>
    <source>
        <strain evidence="2 3">CBS 121175</strain>
    </source>
</reference>
<dbReference type="GO" id="GO:0042744">
    <property type="term" value="P:hydrogen peroxide catabolic process"/>
    <property type="evidence" value="ECO:0007669"/>
    <property type="project" value="TreeGrafter"/>
</dbReference>
<dbReference type="Proteomes" id="UP000307440">
    <property type="component" value="Unassembled WGS sequence"/>
</dbReference>
<organism evidence="2 3">
    <name type="scientific">Coprinopsis marcescibilis</name>
    <name type="common">Agaric fungus</name>
    <name type="synonym">Psathyrella marcescibilis</name>
    <dbReference type="NCBI Taxonomy" id="230819"/>
    <lineage>
        <taxon>Eukaryota</taxon>
        <taxon>Fungi</taxon>
        <taxon>Dikarya</taxon>
        <taxon>Basidiomycota</taxon>
        <taxon>Agaricomycotina</taxon>
        <taxon>Agaricomycetes</taxon>
        <taxon>Agaricomycetidae</taxon>
        <taxon>Agaricales</taxon>
        <taxon>Agaricineae</taxon>
        <taxon>Psathyrellaceae</taxon>
        <taxon>Coprinopsis</taxon>
    </lineage>
</organism>
<dbReference type="STRING" id="230819.A0A5C3KL49"/>
<name>A0A5C3KL49_COPMA</name>
<dbReference type="Gene3D" id="2.40.180.10">
    <property type="entry name" value="Catalase core domain"/>
    <property type="match status" value="1"/>
</dbReference>
<dbReference type="PRINTS" id="PR00067">
    <property type="entry name" value="CATALASE"/>
</dbReference>
<feature type="domain" description="Catalase core" evidence="1">
    <location>
        <begin position="34"/>
        <end position="403"/>
    </location>
</feature>
<dbReference type="GO" id="GO:0042542">
    <property type="term" value="P:response to hydrogen peroxide"/>
    <property type="evidence" value="ECO:0007669"/>
    <property type="project" value="TreeGrafter"/>
</dbReference>